<sequence length="86" mass="9347">MFIGFPVWGTTAPSIIRSFLSQHDLSGKTLVPFITHGGYGTGSSQDVVAQHAGRARLLDGFVKQCDQERETIAEVTQWLGGVQVSR</sequence>
<keyword evidence="1" id="KW-0285">Flavoprotein</keyword>
<evidence type="ECO:0000256" key="1">
    <source>
        <dbReference type="ARBA" id="ARBA00022630"/>
    </source>
</evidence>
<organism evidence="4 5">
    <name type="scientific">Neomesorhizobium albiziae</name>
    <dbReference type="NCBI Taxonomy" id="335020"/>
    <lineage>
        <taxon>Bacteria</taxon>
        <taxon>Pseudomonadati</taxon>
        <taxon>Pseudomonadota</taxon>
        <taxon>Alphaproteobacteria</taxon>
        <taxon>Hyphomicrobiales</taxon>
        <taxon>Phyllobacteriaceae</taxon>
        <taxon>Neomesorhizobium</taxon>
    </lineage>
</organism>
<proteinExistence type="predicted"/>
<reference evidence="4 5" key="1">
    <citation type="submission" date="2016-10" db="EMBL/GenBank/DDBJ databases">
        <authorList>
            <person name="Varghese N."/>
            <person name="Submissions S."/>
        </authorList>
    </citation>
    <scope>NUCLEOTIDE SEQUENCE [LARGE SCALE GENOMIC DNA]</scope>
    <source>
        <strain evidence="4 5">DSM 21822</strain>
    </source>
</reference>
<dbReference type="InterPro" id="IPR029039">
    <property type="entry name" value="Flavoprotein-like_sf"/>
</dbReference>
<dbReference type="Pfam" id="PF12682">
    <property type="entry name" value="Flavodoxin_4"/>
    <property type="match status" value="1"/>
</dbReference>
<name>A0A1I4ECP9_9HYPH</name>
<evidence type="ECO:0000313" key="4">
    <source>
        <dbReference type="EMBL" id="SFL03558.1"/>
    </source>
</evidence>
<evidence type="ECO:0000259" key="3">
    <source>
        <dbReference type="Pfam" id="PF12682"/>
    </source>
</evidence>
<dbReference type="GO" id="GO:0010181">
    <property type="term" value="F:FMN binding"/>
    <property type="evidence" value="ECO:0007669"/>
    <property type="project" value="InterPro"/>
</dbReference>
<keyword evidence="5" id="KW-1185">Reference proteome</keyword>
<evidence type="ECO:0000313" key="5">
    <source>
        <dbReference type="Proteomes" id="UP000323300"/>
    </source>
</evidence>
<dbReference type="EMBL" id="FOSL01000025">
    <property type="protein sequence ID" value="SFL03558.1"/>
    <property type="molecule type" value="Genomic_DNA"/>
</dbReference>
<dbReference type="Proteomes" id="UP000323300">
    <property type="component" value="Unassembled WGS sequence"/>
</dbReference>
<dbReference type="SUPFAM" id="SSF52218">
    <property type="entry name" value="Flavoproteins"/>
    <property type="match status" value="1"/>
</dbReference>
<dbReference type="AlphaFoldDB" id="A0A1I4ECP9"/>
<gene>
    <name evidence="4" type="ORF">SAMN04488498_12528</name>
</gene>
<dbReference type="InterPro" id="IPR008254">
    <property type="entry name" value="Flavodoxin/NO_synth"/>
</dbReference>
<accession>A0A1I4ECP9</accession>
<dbReference type="PANTHER" id="PTHR39201:SF1">
    <property type="entry name" value="FLAVODOXIN-LIKE DOMAIN-CONTAINING PROTEIN"/>
    <property type="match status" value="1"/>
</dbReference>
<feature type="domain" description="Flavodoxin-like" evidence="3">
    <location>
        <begin position="1"/>
        <end position="78"/>
    </location>
</feature>
<evidence type="ECO:0000256" key="2">
    <source>
        <dbReference type="ARBA" id="ARBA00022643"/>
    </source>
</evidence>
<dbReference type="Gene3D" id="3.40.50.360">
    <property type="match status" value="1"/>
</dbReference>
<keyword evidence="2" id="KW-0288">FMN</keyword>
<protein>
    <submittedName>
        <fullName evidence="4">Flavodoxin</fullName>
    </submittedName>
</protein>
<dbReference type="PANTHER" id="PTHR39201">
    <property type="entry name" value="EXPORTED PROTEIN-RELATED"/>
    <property type="match status" value="1"/>
</dbReference>